<accession>A0A2H9T543</accession>
<feature type="compositionally biased region" description="Basic and acidic residues" evidence="1">
    <location>
        <begin position="7"/>
        <end position="18"/>
    </location>
</feature>
<protein>
    <submittedName>
        <fullName evidence="2">Uncharacterized protein</fullName>
    </submittedName>
</protein>
<comment type="caution">
    <text evidence="2">The sequence shown here is derived from an EMBL/GenBank/DDBJ whole genome shotgun (WGS) entry which is preliminary data.</text>
</comment>
<feature type="region of interest" description="Disordered" evidence="1">
    <location>
        <begin position="1"/>
        <end position="21"/>
    </location>
</feature>
<organism evidence="2">
    <name type="scientific">invertebrate metagenome</name>
    <dbReference type="NCBI Taxonomy" id="1711999"/>
    <lineage>
        <taxon>unclassified sequences</taxon>
        <taxon>metagenomes</taxon>
        <taxon>organismal metagenomes</taxon>
    </lineage>
</organism>
<evidence type="ECO:0000313" key="2">
    <source>
        <dbReference type="EMBL" id="PJE78334.1"/>
    </source>
</evidence>
<sequence length="54" mass="6388">MHTVNVMEEHSYSKETERQSQSYLQRTLEDFMATPEEVGVVLQKTNKPKYICPR</sequence>
<evidence type="ECO:0000256" key="1">
    <source>
        <dbReference type="SAM" id="MobiDB-lite"/>
    </source>
</evidence>
<name>A0A2H9T543_9ZZZZ</name>
<reference evidence="2" key="1">
    <citation type="journal article" date="2017" name="Appl. Environ. Microbiol.">
        <title>Molecular characterization of an Endozoicomonas-like organism causing infection in king scallop Pecten maximus L.</title>
        <authorList>
            <person name="Cano I."/>
            <person name="van Aerle R."/>
            <person name="Ross S."/>
            <person name="Verner-Jeffreys D.W."/>
            <person name="Paley R.K."/>
            <person name="Rimmer G."/>
            <person name="Ryder D."/>
            <person name="Hooper P."/>
            <person name="Stone D."/>
            <person name="Feist S.W."/>
        </authorList>
    </citation>
    <scope>NUCLEOTIDE SEQUENCE</scope>
</reference>
<proteinExistence type="predicted"/>
<dbReference type="AlphaFoldDB" id="A0A2H9T543"/>
<dbReference type="EMBL" id="NSIT01000202">
    <property type="protein sequence ID" value="PJE78334.1"/>
    <property type="molecule type" value="Genomic_DNA"/>
</dbReference>
<gene>
    <name evidence="2" type="ORF">CI610_02737</name>
</gene>